<dbReference type="SUPFAM" id="SSF101874">
    <property type="entry name" value="YceI-like"/>
    <property type="match status" value="1"/>
</dbReference>
<dbReference type="PANTHER" id="PTHR34406">
    <property type="entry name" value="PROTEIN YCEI"/>
    <property type="match status" value="1"/>
</dbReference>
<protein>
    <submittedName>
        <fullName evidence="3">YceI family protein</fullName>
    </submittedName>
</protein>
<dbReference type="AlphaFoldDB" id="A0A6P1P250"/>
<evidence type="ECO:0000256" key="1">
    <source>
        <dbReference type="SAM" id="SignalP"/>
    </source>
</evidence>
<evidence type="ECO:0000313" key="4">
    <source>
        <dbReference type="Proteomes" id="UP000464214"/>
    </source>
</evidence>
<name>A0A6P1P250_9BACT</name>
<accession>A0A6P1P250</accession>
<evidence type="ECO:0000313" key="3">
    <source>
        <dbReference type="EMBL" id="QHL88470.1"/>
    </source>
</evidence>
<dbReference type="InterPro" id="IPR007372">
    <property type="entry name" value="Lipid/polyisoprenoid-bd_YceI"/>
</dbReference>
<dbReference type="EMBL" id="CP047897">
    <property type="protein sequence ID" value="QHL88470.1"/>
    <property type="molecule type" value="Genomic_DNA"/>
</dbReference>
<gene>
    <name evidence="3" type="ORF">GU926_13920</name>
</gene>
<dbReference type="PANTHER" id="PTHR34406:SF1">
    <property type="entry name" value="PROTEIN YCEI"/>
    <property type="match status" value="1"/>
</dbReference>
<reference evidence="3 4" key="1">
    <citation type="submission" date="2020-01" db="EMBL/GenBank/DDBJ databases">
        <authorList>
            <person name="Kim M."/>
        </authorList>
    </citation>
    <scope>NUCLEOTIDE SEQUENCE [LARGE SCALE GENOMIC DNA]</scope>
    <source>
        <strain evidence="3 4">BT10</strain>
    </source>
</reference>
<feature type="domain" description="Lipid/polyisoprenoid-binding YceI-like" evidence="2">
    <location>
        <begin position="47"/>
        <end position="223"/>
    </location>
</feature>
<dbReference type="SMART" id="SM00867">
    <property type="entry name" value="YceI"/>
    <property type="match status" value="1"/>
</dbReference>
<dbReference type="PROSITE" id="PS51257">
    <property type="entry name" value="PROKAR_LIPOPROTEIN"/>
    <property type="match status" value="1"/>
</dbReference>
<organism evidence="3 4">
    <name type="scientific">Nibribacter ruber</name>
    <dbReference type="NCBI Taxonomy" id="2698458"/>
    <lineage>
        <taxon>Bacteria</taxon>
        <taxon>Pseudomonadati</taxon>
        <taxon>Bacteroidota</taxon>
        <taxon>Cytophagia</taxon>
        <taxon>Cytophagales</taxon>
        <taxon>Hymenobacteraceae</taxon>
        <taxon>Nibribacter</taxon>
    </lineage>
</organism>
<dbReference type="RefSeq" id="WP_160692903.1">
    <property type="nucleotide sequence ID" value="NZ_CP047897.1"/>
</dbReference>
<dbReference type="KEGG" id="nib:GU926_13920"/>
<sequence>MKKSFCMYTLGLLLAAGLGLASCDKAPKGDTANITDEKQAASATGQTFVVDTADSRVKFTGNGVGKNHPGYFHLASGQVTVANNQLTGGTFLININSLDLEQEGEMFDTKLRPHLLSGDFFDAAKFGTAAFEITNVAPYEPNSKDTSLVEGANFNVSGNLTLKDVTKNITFPARIDLDDNGIKAKANFDIDRRQWQMNYGNDKTLGDKFISETVNIELDLKAKKPNEAAADGV</sequence>
<proteinExistence type="predicted"/>
<keyword evidence="4" id="KW-1185">Reference proteome</keyword>
<dbReference type="Pfam" id="PF04264">
    <property type="entry name" value="YceI"/>
    <property type="match status" value="1"/>
</dbReference>
<feature type="signal peptide" evidence="1">
    <location>
        <begin position="1"/>
        <end position="21"/>
    </location>
</feature>
<dbReference type="InterPro" id="IPR036761">
    <property type="entry name" value="TTHA0802/YceI-like_sf"/>
</dbReference>
<feature type="chain" id="PRO_5026668904" evidence="1">
    <location>
        <begin position="22"/>
        <end position="233"/>
    </location>
</feature>
<keyword evidence="1" id="KW-0732">Signal</keyword>
<dbReference type="Proteomes" id="UP000464214">
    <property type="component" value="Chromosome"/>
</dbReference>
<dbReference type="Gene3D" id="2.40.128.110">
    <property type="entry name" value="Lipid/polyisoprenoid-binding, YceI-like"/>
    <property type="match status" value="1"/>
</dbReference>
<evidence type="ECO:0000259" key="2">
    <source>
        <dbReference type="SMART" id="SM00867"/>
    </source>
</evidence>